<dbReference type="OrthoDB" id="114080at2759"/>
<gene>
    <name evidence="2" type="ORF">CVT26_001170</name>
</gene>
<feature type="domain" description="Nucleolus and neural progenitor protein-like N-terminal" evidence="1">
    <location>
        <begin position="21"/>
        <end position="138"/>
    </location>
</feature>
<accession>A0A409YUI6</accession>
<proteinExistence type="predicted"/>
<comment type="caution">
    <text evidence="2">The sequence shown here is derived from an EMBL/GenBank/DDBJ whole genome shotgun (WGS) entry which is preliminary data.</text>
</comment>
<dbReference type="PANTHER" id="PTHR34786">
    <property type="entry name" value="OS09G0504900 PROTEIN"/>
    <property type="match status" value="1"/>
</dbReference>
<reference evidence="2 3" key="1">
    <citation type="journal article" date="2018" name="Evol. Lett.">
        <title>Horizontal gene cluster transfer increased hallucinogenic mushroom diversity.</title>
        <authorList>
            <person name="Reynolds H.T."/>
            <person name="Vijayakumar V."/>
            <person name="Gluck-Thaler E."/>
            <person name="Korotkin H.B."/>
            <person name="Matheny P.B."/>
            <person name="Slot J.C."/>
        </authorList>
    </citation>
    <scope>NUCLEOTIDE SEQUENCE [LARGE SCALE GENOMIC DNA]</scope>
    <source>
        <strain evidence="2 3">SRW20</strain>
    </source>
</reference>
<protein>
    <recommendedName>
        <fullName evidence="1">Nucleolus and neural progenitor protein-like N-terminal domain-containing protein</fullName>
    </recommendedName>
</protein>
<dbReference type="AlphaFoldDB" id="A0A409YUI6"/>
<evidence type="ECO:0000259" key="1">
    <source>
        <dbReference type="Pfam" id="PF14780"/>
    </source>
</evidence>
<evidence type="ECO:0000313" key="3">
    <source>
        <dbReference type="Proteomes" id="UP000284706"/>
    </source>
</evidence>
<organism evidence="2 3">
    <name type="scientific">Gymnopilus dilepis</name>
    <dbReference type="NCBI Taxonomy" id="231916"/>
    <lineage>
        <taxon>Eukaryota</taxon>
        <taxon>Fungi</taxon>
        <taxon>Dikarya</taxon>
        <taxon>Basidiomycota</taxon>
        <taxon>Agaricomycotina</taxon>
        <taxon>Agaricomycetes</taxon>
        <taxon>Agaricomycetidae</taxon>
        <taxon>Agaricales</taxon>
        <taxon>Agaricineae</taxon>
        <taxon>Hymenogastraceae</taxon>
        <taxon>Gymnopilus</taxon>
    </lineage>
</organism>
<name>A0A409YUI6_9AGAR</name>
<dbReference type="InParanoid" id="A0A409YUI6"/>
<dbReference type="STRING" id="231916.A0A409YUI6"/>
<evidence type="ECO:0000313" key="2">
    <source>
        <dbReference type="EMBL" id="PPR06628.1"/>
    </source>
</evidence>
<dbReference type="InterPro" id="IPR027951">
    <property type="entry name" value="Nepro_N"/>
</dbReference>
<sequence length="144" mass="16797">MSIPRPSLDPRLHGAIDAELKTLKILSRRLQSSLTILATELQVIQRLYYKNKNQHRGSLFWRNVVEVRRFMERIERLNLQGSLNDLRSKFYDNLQNVKSAKGPWTHCPGVDYLSDCSKQYQNALQLVEKTAERCVDAYRSVLSF</sequence>
<keyword evidence="3" id="KW-1185">Reference proteome</keyword>
<dbReference type="EMBL" id="NHYE01000269">
    <property type="protein sequence ID" value="PPR06628.1"/>
    <property type="molecule type" value="Genomic_DNA"/>
</dbReference>
<dbReference type="PANTHER" id="PTHR34786:SF1">
    <property type="entry name" value="OS09G0504900 PROTEIN"/>
    <property type="match status" value="1"/>
</dbReference>
<dbReference type="Proteomes" id="UP000284706">
    <property type="component" value="Unassembled WGS sequence"/>
</dbReference>
<dbReference type="Pfam" id="PF14780">
    <property type="entry name" value="NEPRO_N"/>
    <property type="match status" value="1"/>
</dbReference>